<organism evidence="3 4">
    <name type="scientific">Bacillus thuringiensis subsp. darmstadiensis</name>
    <dbReference type="NCBI Taxonomy" id="132264"/>
    <lineage>
        <taxon>Bacteria</taxon>
        <taxon>Bacillati</taxon>
        <taxon>Bacillota</taxon>
        <taxon>Bacilli</taxon>
        <taxon>Bacillales</taxon>
        <taxon>Bacillaceae</taxon>
        <taxon>Bacillus</taxon>
        <taxon>Bacillus cereus group</taxon>
    </lineage>
</organism>
<accession>A0A9X6FXF0</accession>
<gene>
    <name evidence="3" type="ORF">BK761_27205</name>
</gene>
<dbReference type="GO" id="GO:0006310">
    <property type="term" value="P:DNA recombination"/>
    <property type="evidence" value="ECO:0007669"/>
    <property type="project" value="UniProtKB-KW"/>
</dbReference>
<dbReference type="GO" id="GO:0015074">
    <property type="term" value="P:DNA integration"/>
    <property type="evidence" value="ECO:0007669"/>
    <property type="project" value="InterPro"/>
</dbReference>
<dbReference type="Gene3D" id="1.10.443.10">
    <property type="entry name" value="Intergrase catalytic core"/>
    <property type="match status" value="1"/>
</dbReference>
<dbReference type="InterPro" id="IPR002104">
    <property type="entry name" value="Integrase_catalytic"/>
</dbReference>
<keyword evidence="1" id="KW-0233">DNA recombination</keyword>
<name>A0A9X6FXF0_BACUD</name>
<dbReference type="GO" id="GO:0003677">
    <property type="term" value="F:DNA binding"/>
    <property type="evidence" value="ECO:0007669"/>
    <property type="project" value="InterPro"/>
</dbReference>
<dbReference type="InterPro" id="IPR011010">
    <property type="entry name" value="DNA_brk_join_enz"/>
</dbReference>
<dbReference type="Pfam" id="PF00589">
    <property type="entry name" value="Phage_integrase"/>
    <property type="match status" value="1"/>
</dbReference>
<reference evidence="3 4" key="1">
    <citation type="submission" date="2016-10" db="EMBL/GenBank/DDBJ databases">
        <title>Comparative genomics of Bacillus thuringiensis reveals a path to pathogens against multiple invertebrate hosts.</title>
        <authorList>
            <person name="Zheng J."/>
            <person name="Gao Q."/>
            <person name="Liu H."/>
            <person name="Peng D."/>
            <person name="Ruan L."/>
            <person name="Sun M."/>
        </authorList>
    </citation>
    <scope>NUCLEOTIDE SEQUENCE [LARGE SCALE GENOMIC DNA]</scope>
    <source>
        <strain evidence="3">BGSC 4M3</strain>
    </source>
</reference>
<dbReference type="PROSITE" id="PS51898">
    <property type="entry name" value="TYR_RECOMBINASE"/>
    <property type="match status" value="1"/>
</dbReference>
<evidence type="ECO:0000313" key="3">
    <source>
        <dbReference type="EMBL" id="OTZ29900.1"/>
    </source>
</evidence>
<feature type="domain" description="Tyr recombinase" evidence="2">
    <location>
        <begin position="1"/>
        <end position="66"/>
    </location>
</feature>
<evidence type="ECO:0000259" key="2">
    <source>
        <dbReference type="PROSITE" id="PS51898"/>
    </source>
</evidence>
<dbReference type="InterPro" id="IPR013762">
    <property type="entry name" value="Integrase-like_cat_sf"/>
</dbReference>
<dbReference type="CDD" id="cd00397">
    <property type="entry name" value="DNA_BRE_C"/>
    <property type="match status" value="1"/>
</dbReference>
<dbReference type="SUPFAM" id="SSF56349">
    <property type="entry name" value="DNA breaking-rejoining enzymes"/>
    <property type="match status" value="1"/>
</dbReference>
<evidence type="ECO:0000313" key="4">
    <source>
        <dbReference type="Proteomes" id="UP000195217"/>
    </source>
</evidence>
<protein>
    <recommendedName>
        <fullName evidence="2">Tyr recombinase domain-containing protein</fullName>
    </recommendedName>
</protein>
<proteinExistence type="predicted"/>
<evidence type="ECO:0000256" key="1">
    <source>
        <dbReference type="ARBA" id="ARBA00023172"/>
    </source>
</evidence>
<dbReference type="AlphaFoldDB" id="A0A9X6FXF0"/>
<dbReference type="Proteomes" id="UP000195217">
    <property type="component" value="Unassembled WGS sequence"/>
</dbReference>
<dbReference type="EMBL" id="NFEA01000047">
    <property type="protein sequence ID" value="OTZ29900.1"/>
    <property type="molecule type" value="Genomic_DNA"/>
</dbReference>
<sequence>MRHQMVIVLLISTGLRREELVNLKWPDIDMRNRTIMTYGKKRTVATIPYTQPHFPKSCGHSSVPIS</sequence>
<comment type="caution">
    <text evidence="3">The sequence shown here is derived from an EMBL/GenBank/DDBJ whole genome shotgun (WGS) entry which is preliminary data.</text>
</comment>